<feature type="compositionally biased region" description="Polar residues" evidence="7">
    <location>
        <begin position="584"/>
        <end position="599"/>
    </location>
</feature>
<dbReference type="SUPFAM" id="SSF82615">
    <property type="entry name" value="Polo-box domain"/>
    <property type="match status" value="2"/>
</dbReference>
<feature type="compositionally biased region" description="Polar residues" evidence="7">
    <location>
        <begin position="368"/>
        <end position="383"/>
    </location>
</feature>
<feature type="compositionally biased region" description="Basic and acidic residues" evidence="7">
    <location>
        <begin position="721"/>
        <end position="734"/>
    </location>
</feature>
<keyword evidence="3" id="KW-0677">Repeat</keyword>
<dbReference type="InterPro" id="IPR033695">
    <property type="entry name" value="POLO_box_2"/>
</dbReference>
<feature type="compositionally biased region" description="Acidic residues" evidence="7">
    <location>
        <begin position="601"/>
        <end position="611"/>
    </location>
</feature>
<feature type="compositionally biased region" description="Low complexity" evidence="7">
    <location>
        <begin position="349"/>
        <end position="359"/>
    </location>
</feature>
<feature type="region of interest" description="Disordered" evidence="7">
    <location>
        <begin position="671"/>
        <end position="767"/>
    </location>
</feature>
<protein>
    <recommendedName>
        <fullName evidence="8">POLO box domain-containing protein</fullName>
    </recommendedName>
</protein>
<feature type="compositionally biased region" description="Basic and acidic residues" evidence="7">
    <location>
        <begin position="1308"/>
        <end position="1320"/>
    </location>
</feature>
<feature type="compositionally biased region" description="Basic residues" evidence="7">
    <location>
        <begin position="165"/>
        <end position="176"/>
    </location>
</feature>
<feature type="domain" description="POLO box" evidence="8">
    <location>
        <begin position="801"/>
        <end position="876"/>
    </location>
</feature>
<feature type="compositionally biased region" description="Low complexity" evidence="7">
    <location>
        <begin position="437"/>
        <end position="467"/>
    </location>
</feature>
<feature type="domain" description="POLO box" evidence="8">
    <location>
        <begin position="1014"/>
        <end position="1099"/>
    </location>
</feature>
<feature type="compositionally biased region" description="Acidic residues" evidence="7">
    <location>
        <begin position="48"/>
        <end position="60"/>
    </location>
</feature>
<evidence type="ECO:0000313" key="9">
    <source>
        <dbReference type="EMBL" id="OAQ24595.1"/>
    </source>
</evidence>
<feature type="compositionally biased region" description="Basic residues" evidence="7">
    <location>
        <begin position="1246"/>
        <end position="1260"/>
    </location>
</feature>
<feature type="compositionally biased region" description="Low complexity" evidence="7">
    <location>
        <begin position="198"/>
        <end position="215"/>
    </location>
</feature>
<accession>A0A197JHI1</accession>
<feature type="region of interest" description="Disordered" evidence="7">
    <location>
        <begin position="343"/>
        <end position="523"/>
    </location>
</feature>
<dbReference type="CDD" id="cd13118">
    <property type="entry name" value="POLO_box_1"/>
    <property type="match status" value="1"/>
</dbReference>
<reference evidence="9 10" key="1">
    <citation type="submission" date="2016-05" db="EMBL/GenBank/DDBJ databases">
        <title>Genome sequencing reveals origins of a unique bacterial endosymbiosis in the earliest lineages of terrestrial Fungi.</title>
        <authorList>
            <consortium name="DOE Joint Genome Institute"/>
            <person name="Uehling J."/>
            <person name="Gryganskyi A."/>
            <person name="Hameed K."/>
            <person name="Tschaplinski T."/>
            <person name="Misztal P."/>
            <person name="Wu S."/>
            <person name="Desiro A."/>
            <person name="Vande Pol N."/>
            <person name="Du Z.-Y."/>
            <person name="Zienkiewicz A."/>
            <person name="Zienkiewicz K."/>
            <person name="Morin E."/>
            <person name="Tisserant E."/>
            <person name="Splivallo R."/>
            <person name="Hainaut M."/>
            <person name="Henrissat B."/>
            <person name="Ohm R."/>
            <person name="Kuo A."/>
            <person name="Yan J."/>
            <person name="Lipzen A."/>
            <person name="Nolan M."/>
            <person name="Labutti K."/>
            <person name="Barry K."/>
            <person name="Goldstein A."/>
            <person name="Labbe J."/>
            <person name="Schadt C."/>
            <person name="Tuskan G."/>
            <person name="Grigoriev I."/>
            <person name="Martin F."/>
            <person name="Vilgalys R."/>
            <person name="Bonito G."/>
        </authorList>
    </citation>
    <scope>NUCLEOTIDE SEQUENCE [LARGE SCALE GENOMIC DNA]</scope>
    <source>
        <strain evidence="9 10">AG-77</strain>
    </source>
</reference>
<feature type="compositionally biased region" description="Basic and acidic residues" evidence="7">
    <location>
        <begin position="898"/>
        <end position="908"/>
    </location>
</feature>
<dbReference type="Pfam" id="PF00659">
    <property type="entry name" value="POLO_box"/>
    <property type="match status" value="2"/>
</dbReference>
<feature type="compositionally biased region" description="Low complexity" evidence="7">
    <location>
        <begin position="925"/>
        <end position="937"/>
    </location>
</feature>
<evidence type="ECO:0000259" key="8">
    <source>
        <dbReference type="PROSITE" id="PS50078"/>
    </source>
</evidence>
<evidence type="ECO:0000256" key="7">
    <source>
        <dbReference type="SAM" id="MobiDB-lite"/>
    </source>
</evidence>
<proteinExistence type="predicted"/>
<evidence type="ECO:0000256" key="3">
    <source>
        <dbReference type="ARBA" id="ARBA00022737"/>
    </source>
</evidence>
<feature type="region of interest" description="Disordered" evidence="7">
    <location>
        <begin position="851"/>
        <end position="948"/>
    </location>
</feature>
<evidence type="ECO:0000313" key="10">
    <source>
        <dbReference type="Proteomes" id="UP000078512"/>
    </source>
</evidence>
<feature type="compositionally biased region" description="Low complexity" evidence="7">
    <location>
        <begin position="398"/>
        <end position="421"/>
    </location>
</feature>
<evidence type="ECO:0000256" key="6">
    <source>
        <dbReference type="ARBA" id="ARBA00022840"/>
    </source>
</evidence>
<keyword evidence="6" id="KW-0067">ATP-binding</keyword>
<feature type="compositionally biased region" description="Low complexity" evidence="7">
    <location>
        <begin position="240"/>
        <end position="258"/>
    </location>
</feature>
<feature type="region of interest" description="Disordered" evidence="7">
    <location>
        <begin position="1"/>
        <end position="318"/>
    </location>
</feature>
<feature type="compositionally biased region" description="Low complexity" evidence="7">
    <location>
        <begin position="681"/>
        <end position="696"/>
    </location>
</feature>
<dbReference type="Proteomes" id="UP000078512">
    <property type="component" value="Unassembled WGS sequence"/>
</dbReference>
<feature type="compositionally biased region" description="Low complexity" evidence="7">
    <location>
        <begin position="882"/>
        <end position="895"/>
    </location>
</feature>
<feature type="compositionally biased region" description="Low complexity" evidence="7">
    <location>
        <begin position="477"/>
        <end position="489"/>
    </location>
</feature>
<keyword evidence="5" id="KW-0418">Kinase</keyword>
<feature type="region of interest" description="Disordered" evidence="7">
    <location>
        <begin position="535"/>
        <end position="657"/>
    </location>
</feature>
<dbReference type="InterPro" id="IPR000959">
    <property type="entry name" value="POLO_box_dom"/>
</dbReference>
<evidence type="ECO:0000256" key="1">
    <source>
        <dbReference type="ARBA" id="ARBA00022527"/>
    </source>
</evidence>
<organism evidence="9 10">
    <name type="scientific">Linnemannia elongata AG-77</name>
    <dbReference type="NCBI Taxonomy" id="1314771"/>
    <lineage>
        <taxon>Eukaryota</taxon>
        <taxon>Fungi</taxon>
        <taxon>Fungi incertae sedis</taxon>
        <taxon>Mucoromycota</taxon>
        <taxon>Mortierellomycotina</taxon>
        <taxon>Mortierellomycetes</taxon>
        <taxon>Mortierellales</taxon>
        <taxon>Mortierellaceae</taxon>
        <taxon>Linnemannia</taxon>
    </lineage>
</organism>
<feature type="compositionally biased region" description="Polar residues" evidence="7">
    <location>
        <begin position="71"/>
        <end position="115"/>
    </location>
</feature>
<dbReference type="InterPro" id="IPR036947">
    <property type="entry name" value="POLO_box_dom_sf"/>
</dbReference>
<feature type="compositionally biased region" description="Polar residues" evidence="7">
    <location>
        <begin position="292"/>
        <end position="301"/>
    </location>
</feature>
<dbReference type="OrthoDB" id="408964at2759"/>
<evidence type="ECO:0000256" key="4">
    <source>
        <dbReference type="ARBA" id="ARBA00022741"/>
    </source>
</evidence>
<dbReference type="Gene3D" id="3.30.1120.30">
    <property type="entry name" value="POLO box domain"/>
    <property type="match status" value="2"/>
</dbReference>
<feature type="compositionally biased region" description="Low complexity" evidence="7">
    <location>
        <begin position="538"/>
        <end position="551"/>
    </location>
</feature>
<keyword evidence="4" id="KW-0547">Nucleotide-binding</keyword>
<dbReference type="PROSITE" id="PS50078">
    <property type="entry name" value="POLO_BOX"/>
    <property type="match status" value="2"/>
</dbReference>
<keyword evidence="2" id="KW-0808">Transferase</keyword>
<feature type="compositionally biased region" description="Low complexity" evidence="7">
    <location>
        <begin position="503"/>
        <end position="513"/>
    </location>
</feature>
<feature type="compositionally biased region" description="Basic residues" evidence="7">
    <location>
        <begin position="514"/>
        <end position="523"/>
    </location>
</feature>
<feature type="compositionally biased region" description="Basic and acidic residues" evidence="7">
    <location>
        <begin position="552"/>
        <end position="564"/>
    </location>
</feature>
<feature type="compositionally biased region" description="Polar residues" evidence="7">
    <location>
        <begin position="24"/>
        <end position="38"/>
    </location>
</feature>
<feature type="compositionally biased region" description="Basic and acidic residues" evidence="7">
    <location>
        <begin position="1261"/>
        <end position="1276"/>
    </location>
</feature>
<dbReference type="GO" id="GO:0005524">
    <property type="term" value="F:ATP binding"/>
    <property type="evidence" value="ECO:0007669"/>
    <property type="project" value="UniProtKB-KW"/>
</dbReference>
<keyword evidence="10" id="KW-1185">Reference proteome</keyword>
<evidence type="ECO:0000256" key="5">
    <source>
        <dbReference type="ARBA" id="ARBA00022777"/>
    </source>
</evidence>
<dbReference type="InterPro" id="IPR033701">
    <property type="entry name" value="POLO_box_1"/>
</dbReference>
<feature type="compositionally biased region" description="Polar residues" evidence="7">
    <location>
        <begin position="621"/>
        <end position="647"/>
    </location>
</feature>
<dbReference type="STRING" id="1314771.A0A197JHI1"/>
<keyword evidence="1" id="KW-0723">Serine/threonine-protein kinase</keyword>
<gene>
    <name evidence="9" type="ORF">K457DRAFT_828270</name>
</gene>
<name>A0A197JHI1_9FUNG</name>
<sequence length="1344" mass="151088">MDDLFSPVATTPSRFSYHEEDHQQISQQRNMSSQQQAGQHRLRHDDLMDLDSETGMEVDQDPPQHFDLIVNQISEDQPAYTPSSNGQPKRQPSSSQTHQDHSPFQSSQTRYSDTNGRGRHGDSASPSTLIQNVRGVERPASAMQRTFSQEREMSEMGRGMESPRKISRTLHSHHHHSSVDAGTGSLPRGMSPFNPMASLSQSQQHSFLQSSQHGSYGASASGHTLKHHSSQPLSSHQRHATTTASSSAVRMSSQSSQHWPVEVTGAYRQYREESTSPGSSPKLTHMVPTMSFPLSPTQRPQSLPMERTRSHPTHSRVGLGLSVSEHSDVHGTAIGGLVRSAPEEELRGSQRQHQQQQSGDAMVPTRPPSSLSLRQPTPTQATAGKQGVEDPYRYQLTSQLQRRNQQAKQQQILQQSLHAQSPTPPSPSPAKSMTKISVRSSLPSFSSPTGISQQQQHQQHYSQPLPQDHSPRHDHSSNSNFQSLSPSLSRSHHSSQHQEDSGSHQSQQSQHSQRSQHMHMQHRSHQIVIAGSSDMDTSISNADSSESVSSAEESRTPEQFEARLKQRRIKRRQLKQDAAMTAGQLRSVSSLGGKSQQNVPDQDEPEQDEQESVPAVGGSGSVHQHQNGHTKQSNETTMAGMSSGGNSDEQDHVEVPSTSCITTTSLSLSMHHDHPVHHQKLQQPQQQQQQQQQQLQMHLHNINNNPHPRREDSTVQALTPRPERLRQTTSHTDEISNDLQVSKQRKSVRRPDPGQPAEGHQKLGSQGETELFLRSVIEARRAGQLEYPARDQLIPTAPEVFVVRWVNYQHRYGFGFQLSNSVFGVICNDNTTVVLSPNGDDIEIIYGTAHLNSSSGSLPAHQKSRHRKDKEDSLSRAASATPSSRNPQGSNSSSRTIKAGEEETHTGEVVRATSRSTDVRSGDALSSSTTLTGSSTSRKPRSAAGAAAKDLDTYDKLDDEEYLKTLERSYCRMRDYPSRFEKKVTLLNNFKDFMLNCLKGTAPWTYIDVDLRRNMPFLTDIFQNVHVVSRLSNGVTQVNFADHSKIVLSQRGRVVTFMDNDEKRRRVTLTTCQALSAEFFYDLDDPNDQTRTVQDELKQITQARAVQDAFEQKRERELLEQRHDGRSEASQLYQQQYRETRPAYNSEKDIDLYLFPRPNLAGQIARASQGMLLSTEDLLRANEDASQIEETPITNDDKRVVIRRMTFKTLHTQIVLRLRIAQRLMRDRAIELAEERLEREKDGGHPRRRHRSKHHHHRSKESRESKESKSSSRKEGGGSGELAAVVNAAPEDMSGVIQDQARAEEEDMSSRARTEPMSEVHEEEELDHDRQWEHMQVKIEDEEY</sequence>
<dbReference type="GO" id="GO:0004674">
    <property type="term" value="F:protein serine/threonine kinase activity"/>
    <property type="evidence" value="ECO:0007669"/>
    <property type="project" value="UniProtKB-KW"/>
</dbReference>
<dbReference type="EMBL" id="KV442091">
    <property type="protein sequence ID" value="OAQ24595.1"/>
    <property type="molecule type" value="Genomic_DNA"/>
</dbReference>
<feature type="region of interest" description="Disordered" evidence="7">
    <location>
        <begin position="1237"/>
        <end position="1330"/>
    </location>
</feature>
<dbReference type="CDD" id="cd13117">
    <property type="entry name" value="POLO_box_2"/>
    <property type="match status" value="1"/>
</dbReference>
<evidence type="ECO:0000256" key="2">
    <source>
        <dbReference type="ARBA" id="ARBA00022679"/>
    </source>
</evidence>